<gene>
    <name evidence="1" type="ORF">MYCIT1_LOCUS25743</name>
</gene>
<dbReference type="AlphaFoldDB" id="A0AAD2Q517"/>
<keyword evidence="2" id="KW-1185">Reference proteome</keyword>
<reference evidence="1" key="1">
    <citation type="submission" date="2023-11" db="EMBL/GenBank/DDBJ databases">
        <authorList>
            <person name="De Vega J J."/>
            <person name="De Vega J J."/>
        </authorList>
    </citation>
    <scope>NUCLEOTIDE SEQUENCE</scope>
</reference>
<dbReference type="EMBL" id="CAVNYO010000417">
    <property type="protein sequence ID" value="CAK5277001.1"/>
    <property type="molecule type" value="Genomic_DNA"/>
</dbReference>
<comment type="caution">
    <text evidence="1">The sequence shown here is derived from an EMBL/GenBank/DDBJ whole genome shotgun (WGS) entry which is preliminary data.</text>
</comment>
<organism evidence="1 2">
    <name type="scientific">Mycena citricolor</name>
    <dbReference type="NCBI Taxonomy" id="2018698"/>
    <lineage>
        <taxon>Eukaryota</taxon>
        <taxon>Fungi</taxon>
        <taxon>Dikarya</taxon>
        <taxon>Basidiomycota</taxon>
        <taxon>Agaricomycotina</taxon>
        <taxon>Agaricomycetes</taxon>
        <taxon>Agaricomycetidae</taxon>
        <taxon>Agaricales</taxon>
        <taxon>Marasmiineae</taxon>
        <taxon>Mycenaceae</taxon>
        <taxon>Mycena</taxon>
    </lineage>
</organism>
<evidence type="ECO:0000313" key="1">
    <source>
        <dbReference type="EMBL" id="CAK5277001.1"/>
    </source>
</evidence>
<sequence length="101" mass="11293">MNSRLEGTLHCSASGRAGCIGAVKWMIRFACARAKGTRSTRCCWADRRAILKQRRPSCTCIQGNEPVARGWHPLNREGGCRAERERRFLQPFAVYGQAGLI</sequence>
<evidence type="ECO:0000313" key="2">
    <source>
        <dbReference type="Proteomes" id="UP001295794"/>
    </source>
</evidence>
<protein>
    <submittedName>
        <fullName evidence="1">Uncharacterized protein</fullName>
    </submittedName>
</protein>
<accession>A0AAD2Q517</accession>
<dbReference type="Proteomes" id="UP001295794">
    <property type="component" value="Unassembled WGS sequence"/>
</dbReference>
<name>A0AAD2Q517_9AGAR</name>
<proteinExistence type="predicted"/>